<dbReference type="Gene3D" id="1.10.357.10">
    <property type="entry name" value="Tetracycline Repressor, domain 2"/>
    <property type="match status" value="1"/>
</dbReference>
<evidence type="ECO:0000313" key="2">
    <source>
        <dbReference type="EMBL" id="WAL44237.1"/>
    </source>
</evidence>
<feature type="domain" description="BetI-type transcriptional repressor C-terminal" evidence="1">
    <location>
        <begin position="17"/>
        <end position="66"/>
    </location>
</feature>
<evidence type="ECO:0000313" key="3">
    <source>
        <dbReference type="Proteomes" id="UP001163127"/>
    </source>
</evidence>
<dbReference type="RefSeq" id="WP_256700469.1">
    <property type="nucleotide sequence ID" value="NZ_CP113787.1"/>
</dbReference>
<proteinExistence type="predicted"/>
<dbReference type="InterPro" id="IPR039538">
    <property type="entry name" value="BetI_C"/>
</dbReference>
<evidence type="ECO:0000259" key="1">
    <source>
        <dbReference type="Pfam" id="PF13977"/>
    </source>
</evidence>
<organism evidence="2 3">
    <name type="scientific">Actinomyces naeslundii</name>
    <dbReference type="NCBI Taxonomy" id="1655"/>
    <lineage>
        <taxon>Bacteria</taxon>
        <taxon>Bacillati</taxon>
        <taxon>Actinomycetota</taxon>
        <taxon>Actinomycetes</taxon>
        <taxon>Actinomycetales</taxon>
        <taxon>Actinomycetaceae</taxon>
        <taxon>Actinomyces</taxon>
    </lineage>
</organism>
<name>A0AA47IMS7_ACTNA</name>
<protein>
    <submittedName>
        <fullName evidence="2">TetR family transcriptional regulator C-terminal domain-containing protein</fullName>
    </submittedName>
</protein>
<dbReference type="InterPro" id="IPR036271">
    <property type="entry name" value="Tet_transcr_reg_TetR-rel_C_sf"/>
</dbReference>
<sequence>MAAAAANSPLCQAKSVRRSWPDLDVEAETTALHGLVDGLAIQLLVNPDPGFRWQALRMIEVSTDRLRPETWSPSRCWSLCVGRRDDLTLTP</sequence>
<reference evidence="2" key="1">
    <citation type="submission" date="2022-11" db="EMBL/GenBank/DDBJ databases">
        <title>Dental biofilm bacteria. Genome sequencing and assembly.</title>
        <authorList>
            <person name="Robertsson C."/>
        </authorList>
    </citation>
    <scope>NUCLEOTIDE SEQUENCE</scope>
    <source>
        <strain evidence="2">CW</strain>
    </source>
</reference>
<dbReference type="SUPFAM" id="SSF48498">
    <property type="entry name" value="Tetracyclin repressor-like, C-terminal domain"/>
    <property type="match status" value="1"/>
</dbReference>
<dbReference type="Proteomes" id="UP001163127">
    <property type="component" value="Chromosome"/>
</dbReference>
<dbReference type="Pfam" id="PF13977">
    <property type="entry name" value="TetR_C_6"/>
    <property type="match status" value="1"/>
</dbReference>
<gene>
    <name evidence="2" type="ORF">OFA60_07935</name>
</gene>
<dbReference type="EMBL" id="CP113787">
    <property type="protein sequence ID" value="WAL44237.1"/>
    <property type="molecule type" value="Genomic_DNA"/>
</dbReference>
<accession>A0AA47IMS7</accession>
<dbReference type="AlphaFoldDB" id="A0AA47IMS7"/>